<accession>A0A9N9RJ67</accession>
<reference evidence="2" key="2">
    <citation type="submission" date="2022-10" db="EMBL/GenBank/DDBJ databases">
        <authorList>
            <consortium name="ENA_rothamsted_submissions"/>
            <consortium name="culmorum"/>
            <person name="King R."/>
        </authorList>
    </citation>
    <scope>NUCLEOTIDE SEQUENCE</scope>
</reference>
<protein>
    <submittedName>
        <fullName evidence="2">Uncharacterized protein</fullName>
    </submittedName>
</protein>
<evidence type="ECO:0000313" key="2">
    <source>
        <dbReference type="EMBL" id="CAG9797819.1"/>
    </source>
</evidence>
<feature type="transmembrane region" description="Helical" evidence="1">
    <location>
        <begin position="94"/>
        <end position="118"/>
    </location>
</feature>
<feature type="transmembrane region" description="Helical" evidence="1">
    <location>
        <begin position="124"/>
        <end position="146"/>
    </location>
</feature>
<keyword evidence="3" id="KW-1185">Reference proteome</keyword>
<evidence type="ECO:0000256" key="1">
    <source>
        <dbReference type="SAM" id="Phobius"/>
    </source>
</evidence>
<dbReference type="EMBL" id="OU895877">
    <property type="protein sequence ID" value="CAG9797819.1"/>
    <property type="molecule type" value="Genomic_DNA"/>
</dbReference>
<evidence type="ECO:0000313" key="3">
    <source>
        <dbReference type="Proteomes" id="UP001153620"/>
    </source>
</evidence>
<reference evidence="2" key="1">
    <citation type="submission" date="2022-01" db="EMBL/GenBank/DDBJ databases">
        <authorList>
            <person name="King R."/>
        </authorList>
    </citation>
    <scope>NUCLEOTIDE SEQUENCE</scope>
</reference>
<keyword evidence="1" id="KW-1133">Transmembrane helix</keyword>
<dbReference type="AlphaFoldDB" id="A0A9N9RJ67"/>
<organism evidence="2 3">
    <name type="scientific">Chironomus riparius</name>
    <dbReference type="NCBI Taxonomy" id="315576"/>
    <lineage>
        <taxon>Eukaryota</taxon>
        <taxon>Metazoa</taxon>
        <taxon>Ecdysozoa</taxon>
        <taxon>Arthropoda</taxon>
        <taxon>Hexapoda</taxon>
        <taxon>Insecta</taxon>
        <taxon>Pterygota</taxon>
        <taxon>Neoptera</taxon>
        <taxon>Endopterygota</taxon>
        <taxon>Diptera</taxon>
        <taxon>Nematocera</taxon>
        <taxon>Chironomoidea</taxon>
        <taxon>Chironomidae</taxon>
        <taxon>Chironominae</taxon>
        <taxon>Chironomus</taxon>
    </lineage>
</organism>
<feature type="transmembrane region" description="Helical" evidence="1">
    <location>
        <begin position="57"/>
        <end position="82"/>
    </location>
</feature>
<sequence>MIFKSFFGFKLEIGGLIIGWLGVILTGLLIPVCVVLMQVPYLISRKSGRTIDDNVTFSKVLIIILSAFISLLAFSCFIYSLLLRGISNRSHKKILPAVILLGTGLIGLGIGTLTSLSIDYSSDGILQVISGLLIYGYIFAIIYSLYVKIKDENKSKIIVAV</sequence>
<dbReference type="Proteomes" id="UP001153620">
    <property type="component" value="Chromosome 1"/>
</dbReference>
<gene>
    <name evidence="2" type="ORF">CHIRRI_LOCUS806</name>
</gene>
<proteinExistence type="predicted"/>
<name>A0A9N9RJ67_9DIPT</name>
<keyword evidence="1" id="KW-0812">Transmembrane</keyword>
<feature type="transmembrane region" description="Helical" evidence="1">
    <location>
        <begin position="12"/>
        <end position="37"/>
    </location>
</feature>
<keyword evidence="1" id="KW-0472">Membrane</keyword>